<keyword evidence="2" id="KW-1185">Reference proteome</keyword>
<dbReference type="Proteomes" id="UP001227162">
    <property type="component" value="Unassembled WGS sequence"/>
</dbReference>
<reference evidence="1" key="1">
    <citation type="submission" date="2022-07" db="EMBL/GenBank/DDBJ databases">
        <authorList>
            <person name="Otstavnykh N."/>
            <person name="Isaeva M."/>
            <person name="Bystritskaya E."/>
        </authorList>
    </citation>
    <scope>NUCLEOTIDE SEQUENCE</scope>
    <source>
        <strain evidence="1">10Alg 79</strain>
    </source>
</reference>
<accession>A0AAJ1X7H3</accession>
<comment type="caution">
    <text evidence="1">The sequence shown here is derived from an EMBL/GenBank/DDBJ whole genome shotgun (WGS) entry which is preliminary data.</text>
</comment>
<evidence type="ECO:0000313" key="1">
    <source>
        <dbReference type="EMBL" id="MDQ2094522.1"/>
    </source>
</evidence>
<proteinExistence type="predicted"/>
<dbReference type="RefSeq" id="WP_317626118.1">
    <property type="nucleotide sequence ID" value="NZ_JANFFA010000002.1"/>
</dbReference>
<dbReference type="EMBL" id="JANFFA010000002">
    <property type="protein sequence ID" value="MDQ2094522.1"/>
    <property type="molecule type" value="Genomic_DNA"/>
</dbReference>
<gene>
    <name evidence="1" type="ORF">NOI20_10415</name>
</gene>
<sequence length="133" mass="15006">MHHDIYTRYVNREVHEPEDFEDEIFEAIMRLSESCRENILRLDTELCENDPDADERCGVYDLRYEVFAMAIPGCGSHRLIVSLDHQAATGAAKQPGAMMHGPIPQGANLAACCQAARKLVRKHRGLINPAWES</sequence>
<name>A0AAJ1X7H3_9RHOB</name>
<protein>
    <submittedName>
        <fullName evidence="1">Uncharacterized protein</fullName>
    </submittedName>
</protein>
<dbReference type="AlphaFoldDB" id="A0AAJ1X7H3"/>
<reference evidence="1" key="2">
    <citation type="submission" date="2023-04" db="EMBL/GenBank/DDBJ databases">
        <title>'Rhodoalgimonas zhirmunskyi' gen. nov., isolated from a red alga.</title>
        <authorList>
            <person name="Nedashkovskaya O.I."/>
            <person name="Otstavnykh N.Y."/>
            <person name="Bystritskaya E.P."/>
            <person name="Balabanova L.A."/>
            <person name="Isaeva M.P."/>
        </authorList>
    </citation>
    <scope>NUCLEOTIDE SEQUENCE</scope>
    <source>
        <strain evidence="1">10Alg 79</strain>
    </source>
</reference>
<evidence type="ECO:0000313" key="2">
    <source>
        <dbReference type="Proteomes" id="UP001227162"/>
    </source>
</evidence>
<organism evidence="1 2">
    <name type="scientific">Rhodalgimonas zhirmunskyi</name>
    <dbReference type="NCBI Taxonomy" id="2964767"/>
    <lineage>
        <taxon>Bacteria</taxon>
        <taxon>Pseudomonadati</taxon>
        <taxon>Pseudomonadota</taxon>
        <taxon>Alphaproteobacteria</taxon>
        <taxon>Rhodobacterales</taxon>
        <taxon>Roseobacteraceae</taxon>
        <taxon>Rhodalgimonas</taxon>
    </lineage>
</organism>